<dbReference type="KEGG" id="vg:54987113"/>
<proteinExistence type="predicted"/>
<reference evidence="2 3" key="1">
    <citation type="submission" date="2017-11" db="EMBL/GenBank/DDBJ databases">
        <authorList>
            <person name="Han C.G."/>
        </authorList>
    </citation>
    <scope>NUCLEOTIDE SEQUENCE [LARGE SCALE GENOMIC DNA]</scope>
</reference>
<evidence type="ECO:0000313" key="2">
    <source>
        <dbReference type="EMBL" id="AUG87684.1"/>
    </source>
</evidence>
<dbReference type="SUPFAM" id="SSF54060">
    <property type="entry name" value="His-Me finger endonucleases"/>
    <property type="match status" value="1"/>
</dbReference>
<dbReference type="Proteomes" id="UP000241061">
    <property type="component" value="Segment"/>
</dbReference>
<evidence type="ECO:0000313" key="3">
    <source>
        <dbReference type="Proteomes" id="UP000241061"/>
    </source>
</evidence>
<dbReference type="Pfam" id="PF13392">
    <property type="entry name" value="HNH_3"/>
    <property type="match status" value="1"/>
</dbReference>
<protein>
    <recommendedName>
        <fullName evidence="1">HNH nuclease domain-containing protein</fullName>
    </recommendedName>
</protein>
<dbReference type="InterPro" id="IPR044925">
    <property type="entry name" value="His-Me_finger_sf"/>
</dbReference>
<dbReference type="EMBL" id="MG545917">
    <property type="protein sequence ID" value="AUG87684.1"/>
    <property type="molecule type" value="Genomic_DNA"/>
</dbReference>
<accession>A0A2H5BN29</accession>
<dbReference type="RefSeq" id="YP_009796722.1">
    <property type="nucleotide sequence ID" value="NC_047903.1"/>
</dbReference>
<dbReference type="InterPro" id="IPR003615">
    <property type="entry name" value="HNH_nuc"/>
</dbReference>
<name>A0A2H5BN29_9CAUD</name>
<keyword evidence="3" id="KW-1185">Reference proteome</keyword>
<dbReference type="Gene3D" id="3.90.75.20">
    <property type="match status" value="1"/>
</dbReference>
<feature type="domain" description="HNH nuclease" evidence="1">
    <location>
        <begin position="7"/>
        <end position="51"/>
    </location>
</feature>
<dbReference type="GeneID" id="54987113"/>
<sequence>MVKTDRVYVHRLVAKYFLDNPDNLQEVNHKNLNKLDNSVENLEWCDRTWNNQHALGTSLEIDGVIYKSYREAQRATGIAVSTLRRRAAKGVYQTKRNC</sequence>
<evidence type="ECO:0000259" key="1">
    <source>
        <dbReference type="Pfam" id="PF13392"/>
    </source>
</evidence>
<organism evidence="2 3">
    <name type="scientific">Vibrio phage VEN</name>
    <dbReference type="NCBI Taxonomy" id="2059879"/>
    <lineage>
        <taxon>Viruses</taxon>
        <taxon>Duplodnaviria</taxon>
        <taxon>Heunggongvirae</taxon>
        <taxon>Uroviricota</taxon>
        <taxon>Caudoviricetes</taxon>
        <taxon>Autographivirales</taxon>
        <taxon>Autosignataviridae</taxon>
        <taxon>Colwellvirinae</taxon>
        <taxon>Trungvirus</taxon>
        <taxon>Trungvirus VEN</taxon>
    </lineage>
</organism>